<dbReference type="InterPro" id="IPR013529">
    <property type="entry name" value="Glyco_hydro_42_N"/>
</dbReference>
<evidence type="ECO:0000313" key="4">
    <source>
        <dbReference type="EMBL" id="KKT58934.1"/>
    </source>
</evidence>
<dbReference type="GO" id="GO:0004565">
    <property type="term" value="F:beta-galactosidase activity"/>
    <property type="evidence" value="ECO:0007669"/>
    <property type="project" value="InterPro"/>
</dbReference>
<dbReference type="Pfam" id="PF02449">
    <property type="entry name" value="Glyco_hydro_42"/>
    <property type="match status" value="1"/>
</dbReference>
<dbReference type="EMBL" id="LCIR01000030">
    <property type="protein sequence ID" value="KKT58934.1"/>
    <property type="molecule type" value="Genomic_DNA"/>
</dbReference>
<dbReference type="InterPro" id="IPR017853">
    <property type="entry name" value="GH"/>
</dbReference>
<proteinExistence type="predicted"/>
<evidence type="ECO:0000256" key="1">
    <source>
        <dbReference type="ARBA" id="ARBA00022801"/>
    </source>
</evidence>
<dbReference type="Proteomes" id="UP000034087">
    <property type="component" value="Unassembled WGS sequence"/>
</dbReference>
<gene>
    <name evidence="4" type="ORF">UW53_C0030G0006</name>
</gene>
<protein>
    <recommendedName>
        <fullName evidence="3">Glycoside hydrolase family 42 N-terminal domain-containing protein</fullName>
    </recommendedName>
</protein>
<dbReference type="GO" id="GO:0005975">
    <property type="term" value="P:carbohydrate metabolic process"/>
    <property type="evidence" value="ECO:0007669"/>
    <property type="project" value="InterPro"/>
</dbReference>
<reference evidence="4 5" key="1">
    <citation type="journal article" date="2015" name="Nature">
        <title>rRNA introns, odd ribosomes, and small enigmatic genomes across a large radiation of phyla.</title>
        <authorList>
            <person name="Brown C.T."/>
            <person name="Hug L.A."/>
            <person name="Thomas B.C."/>
            <person name="Sharon I."/>
            <person name="Castelle C.J."/>
            <person name="Singh A."/>
            <person name="Wilkins M.J."/>
            <person name="Williams K.H."/>
            <person name="Banfield J.F."/>
        </authorList>
    </citation>
    <scope>NUCLEOTIDE SEQUENCE [LARGE SCALE GENOMIC DNA]</scope>
</reference>
<evidence type="ECO:0000313" key="5">
    <source>
        <dbReference type="Proteomes" id="UP000034087"/>
    </source>
</evidence>
<evidence type="ECO:0000259" key="3">
    <source>
        <dbReference type="Pfam" id="PF02449"/>
    </source>
</evidence>
<sequence>MKFALKIIFIFLIFVAILILLAPAKQKLSYGVTFSQKFSEEFGFESANGMAGWKRNYLALLDDLKVKDLRLVAYWDLVEPAESQFNFKDLDWQITEAEKRGAKIILVVGRKVPRWPECHIPSWARFSTPPGKKSDFFGVSKSDFEEGGVFQRAQLLNYIKTTIEHYRSNPAIIAWQVENEPLFPFGECGTIPVSLLNQEIKLVKSLSNKPVILTDSGELGFAWPYLAAKSDIFGTTLYRYINNRFLGDIRYSLIPAYYFRIKARWAGKILGKQIIISELQAEPWSQVSLAETSFDDQAKSMSPEKFREIIDYAERSGFPKAYLWGAEWWYWMKEKQGRPEMWEAARSAINNPPAGRAGF</sequence>
<dbReference type="GO" id="GO:0009341">
    <property type="term" value="C:beta-galactosidase complex"/>
    <property type="evidence" value="ECO:0007669"/>
    <property type="project" value="InterPro"/>
</dbReference>
<feature type="domain" description="Glycoside hydrolase family 42 N-terminal" evidence="3">
    <location>
        <begin position="74"/>
        <end position="181"/>
    </location>
</feature>
<evidence type="ECO:0000256" key="2">
    <source>
        <dbReference type="ARBA" id="ARBA00023295"/>
    </source>
</evidence>
<dbReference type="SUPFAM" id="SSF51445">
    <property type="entry name" value="(Trans)glycosidases"/>
    <property type="match status" value="1"/>
</dbReference>
<name>A0A0G1LFY7_9BACT</name>
<organism evidence="4 5">
    <name type="scientific">Candidatus Giovannonibacteria bacterium GW2011_GWA1_44_25</name>
    <dbReference type="NCBI Taxonomy" id="1618645"/>
    <lineage>
        <taxon>Bacteria</taxon>
        <taxon>Candidatus Giovannoniibacteriota</taxon>
    </lineage>
</organism>
<comment type="caution">
    <text evidence="4">The sequence shown here is derived from an EMBL/GenBank/DDBJ whole genome shotgun (WGS) entry which is preliminary data.</text>
</comment>
<keyword evidence="1" id="KW-0378">Hydrolase</keyword>
<keyword evidence="2" id="KW-0326">Glycosidase</keyword>
<accession>A0A0G1LFY7</accession>
<dbReference type="AlphaFoldDB" id="A0A0G1LFY7"/>
<dbReference type="Gene3D" id="3.20.20.80">
    <property type="entry name" value="Glycosidases"/>
    <property type="match status" value="1"/>
</dbReference>